<sequence>MALAGGSALAQTTPVAPAGQVTPSADNTRMNNRDQGSTGDTAQSQSNAKGDRELLAAVRRTVVKDKSLSISAHNVKILAANGVVTLRGPVTSEEEKTKVEALAKQVAGVTSVQNNLDIKTN</sequence>
<organism evidence="3 4">
    <name type="scientific">Duganella aceris</name>
    <dbReference type="NCBI Taxonomy" id="2703883"/>
    <lineage>
        <taxon>Bacteria</taxon>
        <taxon>Pseudomonadati</taxon>
        <taxon>Pseudomonadota</taxon>
        <taxon>Betaproteobacteria</taxon>
        <taxon>Burkholderiales</taxon>
        <taxon>Oxalobacteraceae</taxon>
        <taxon>Telluria group</taxon>
        <taxon>Duganella</taxon>
    </lineage>
</organism>
<dbReference type="PANTHER" id="PTHR34606:SF15">
    <property type="entry name" value="BON DOMAIN-CONTAINING PROTEIN"/>
    <property type="match status" value="1"/>
</dbReference>
<dbReference type="Gene3D" id="3.30.1340.30">
    <property type="match status" value="1"/>
</dbReference>
<feature type="domain" description="BON" evidence="2">
    <location>
        <begin position="50"/>
        <end position="120"/>
    </location>
</feature>
<dbReference type="PROSITE" id="PS50914">
    <property type="entry name" value="BON"/>
    <property type="match status" value="1"/>
</dbReference>
<dbReference type="PANTHER" id="PTHR34606">
    <property type="entry name" value="BON DOMAIN-CONTAINING PROTEIN"/>
    <property type="match status" value="1"/>
</dbReference>
<dbReference type="Pfam" id="PF04972">
    <property type="entry name" value="BON"/>
    <property type="match status" value="1"/>
</dbReference>
<evidence type="ECO:0000256" key="1">
    <source>
        <dbReference type="SAM" id="MobiDB-lite"/>
    </source>
</evidence>
<dbReference type="EMBL" id="JAADJT010000008">
    <property type="protein sequence ID" value="NGZ86221.1"/>
    <property type="molecule type" value="Genomic_DNA"/>
</dbReference>
<gene>
    <name evidence="3" type="ORF">GW587_18425</name>
</gene>
<reference evidence="4" key="1">
    <citation type="submission" date="2023-07" db="EMBL/GenBank/DDBJ databases">
        <title>Duganella aceri sp. nov., isolated from tree sap.</title>
        <authorList>
            <person name="Kim I.S."/>
        </authorList>
    </citation>
    <scope>NUCLEOTIDE SEQUENCE [LARGE SCALE GENOMIC DNA]</scope>
    <source>
        <strain evidence="4">SAP-35</strain>
    </source>
</reference>
<evidence type="ECO:0000313" key="3">
    <source>
        <dbReference type="EMBL" id="NGZ86221.1"/>
    </source>
</evidence>
<comment type="caution">
    <text evidence="3">The sequence shown here is derived from an EMBL/GenBank/DDBJ whole genome shotgun (WGS) entry which is preliminary data.</text>
</comment>
<evidence type="ECO:0000259" key="2">
    <source>
        <dbReference type="PROSITE" id="PS50914"/>
    </source>
</evidence>
<protein>
    <submittedName>
        <fullName evidence="3">BON domain-containing protein</fullName>
    </submittedName>
</protein>
<accession>A0ABX0FNZ5</accession>
<evidence type="ECO:0000313" key="4">
    <source>
        <dbReference type="Proteomes" id="UP000666369"/>
    </source>
</evidence>
<proteinExistence type="predicted"/>
<dbReference type="InterPro" id="IPR051686">
    <property type="entry name" value="Lipoprotein_DolP"/>
</dbReference>
<feature type="compositionally biased region" description="Polar residues" evidence="1">
    <location>
        <begin position="21"/>
        <end position="48"/>
    </location>
</feature>
<feature type="region of interest" description="Disordered" evidence="1">
    <location>
        <begin position="1"/>
        <end position="53"/>
    </location>
</feature>
<name>A0ABX0FNZ5_9BURK</name>
<dbReference type="InterPro" id="IPR007055">
    <property type="entry name" value="BON_dom"/>
</dbReference>
<dbReference type="Proteomes" id="UP000666369">
    <property type="component" value="Unassembled WGS sequence"/>
</dbReference>
<keyword evidence="4" id="KW-1185">Reference proteome</keyword>